<reference evidence="1" key="2">
    <citation type="journal article" date="2015" name="Data Brief">
        <title>Shoot transcriptome of the giant reed, Arundo donax.</title>
        <authorList>
            <person name="Barrero R.A."/>
            <person name="Guerrero F.D."/>
            <person name="Moolhuijzen P."/>
            <person name="Goolsby J.A."/>
            <person name="Tidwell J."/>
            <person name="Bellgard S.E."/>
            <person name="Bellgard M.I."/>
        </authorList>
    </citation>
    <scope>NUCLEOTIDE SEQUENCE</scope>
    <source>
        <tissue evidence="1">Shoot tissue taken approximately 20 cm above the soil surface</tissue>
    </source>
</reference>
<organism evidence="1">
    <name type="scientific">Arundo donax</name>
    <name type="common">Giant reed</name>
    <name type="synonym">Donax arundinaceus</name>
    <dbReference type="NCBI Taxonomy" id="35708"/>
    <lineage>
        <taxon>Eukaryota</taxon>
        <taxon>Viridiplantae</taxon>
        <taxon>Streptophyta</taxon>
        <taxon>Embryophyta</taxon>
        <taxon>Tracheophyta</taxon>
        <taxon>Spermatophyta</taxon>
        <taxon>Magnoliopsida</taxon>
        <taxon>Liliopsida</taxon>
        <taxon>Poales</taxon>
        <taxon>Poaceae</taxon>
        <taxon>PACMAD clade</taxon>
        <taxon>Arundinoideae</taxon>
        <taxon>Arundineae</taxon>
        <taxon>Arundo</taxon>
    </lineage>
</organism>
<dbReference type="EMBL" id="GBRH01262305">
    <property type="protein sequence ID" value="JAD35590.1"/>
    <property type="molecule type" value="Transcribed_RNA"/>
</dbReference>
<dbReference type="AlphaFoldDB" id="A0A0A8ZFV3"/>
<accession>A0A0A8ZFV3</accession>
<proteinExistence type="predicted"/>
<reference evidence="1" key="1">
    <citation type="submission" date="2014-09" db="EMBL/GenBank/DDBJ databases">
        <authorList>
            <person name="Magalhaes I.L.F."/>
            <person name="Oliveira U."/>
            <person name="Santos F.R."/>
            <person name="Vidigal T.H.D.A."/>
            <person name="Brescovit A.D."/>
            <person name="Santos A.J."/>
        </authorList>
    </citation>
    <scope>NUCLEOTIDE SEQUENCE</scope>
    <source>
        <tissue evidence="1">Shoot tissue taken approximately 20 cm above the soil surface</tissue>
    </source>
</reference>
<name>A0A0A8ZFV3_ARUDO</name>
<evidence type="ECO:0000313" key="1">
    <source>
        <dbReference type="EMBL" id="JAD35590.1"/>
    </source>
</evidence>
<protein>
    <submittedName>
        <fullName evidence="1">Uncharacterized protein</fullName>
    </submittedName>
</protein>
<sequence length="35" mass="4251">MWNFLHLALAYLTYILLELNSHLIKMDIIVLMTRF</sequence>